<dbReference type="GO" id="GO:0005634">
    <property type="term" value="C:nucleus"/>
    <property type="evidence" value="ECO:0007669"/>
    <property type="project" value="InterPro"/>
</dbReference>
<dbReference type="Proteomes" id="UP000015103">
    <property type="component" value="Unassembled WGS sequence"/>
</dbReference>
<dbReference type="AlphaFoldDB" id="T1HTQ9"/>
<evidence type="ECO:0000256" key="4">
    <source>
        <dbReference type="ARBA" id="ARBA00045732"/>
    </source>
</evidence>
<dbReference type="EMBL" id="ACPB03018770">
    <property type="status" value="NOT_ANNOTATED_CDS"/>
    <property type="molecule type" value="Genomic_DNA"/>
</dbReference>
<dbReference type="CDD" id="cd22386">
    <property type="entry name" value="KH-I_KHDC4_rpt2"/>
    <property type="match status" value="1"/>
</dbReference>
<feature type="region of interest" description="Disordered" evidence="5">
    <location>
        <begin position="203"/>
        <end position="244"/>
    </location>
</feature>
<dbReference type="InterPro" id="IPR047889">
    <property type="entry name" value="KHDC4_KH-I_second"/>
</dbReference>
<dbReference type="EnsemblMetazoa" id="RPRC007429-RA">
    <property type="protein sequence ID" value="RPRC007429-PA"/>
    <property type="gene ID" value="RPRC007429"/>
</dbReference>
<dbReference type="eggNOG" id="KOG1960">
    <property type="taxonomic scope" value="Eukaryota"/>
</dbReference>
<feature type="domain" description="KHDC4/BBP-like KH-domain type I" evidence="6">
    <location>
        <begin position="17"/>
        <end position="91"/>
    </location>
</feature>
<proteinExistence type="inferred from homology"/>
<dbReference type="GO" id="GO:0003723">
    <property type="term" value="F:RNA binding"/>
    <property type="evidence" value="ECO:0007669"/>
    <property type="project" value="InterPro"/>
</dbReference>
<dbReference type="InterPro" id="IPR055256">
    <property type="entry name" value="KH_1_KHDC4/BBP-like"/>
</dbReference>
<dbReference type="InterPro" id="IPR031121">
    <property type="entry name" value="RIK/BLOM7"/>
</dbReference>
<evidence type="ECO:0000313" key="7">
    <source>
        <dbReference type="EnsemblMetazoa" id="RPRC007429-PA"/>
    </source>
</evidence>
<dbReference type="PANTHER" id="PTHR15744:SF0">
    <property type="entry name" value="KH HOMOLOGY DOMAIN-CONTAINING PROTEIN 4"/>
    <property type="match status" value="1"/>
</dbReference>
<evidence type="ECO:0000256" key="1">
    <source>
        <dbReference type="ARBA" id="ARBA00006093"/>
    </source>
</evidence>
<dbReference type="Gene3D" id="3.30.1370.10">
    <property type="entry name" value="K Homology domain, type 1"/>
    <property type="match status" value="1"/>
</dbReference>
<dbReference type="InterPro" id="IPR036612">
    <property type="entry name" value="KH_dom_type_1_sf"/>
</dbReference>
<dbReference type="InParanoid" id="T1HTQ9"/>
<evidence type="ECO:0000256" key="5">
    <source>
        <dbReference type="SAM" id="MobiDB-lite"/>
    </source>
</evidence>
<evidence type="ECO:0000313" key="8">
    <source>
        <dbReference type="Proteomes" id="UP000015103"/>
    </source>
</evidence>
<dbReference type="FunFam" id="3.30.1370.10:FF:000037">
    <property type="entry name" value="KH domain protein"/>
    <property type="match status" value="1"/>
</dbReference>
<sequence>MDQPKYREKVLIGLEAAPPSFDVRGKVLGPGGANLLYITKETGAVVTLRGKDSGYIEANGHESIEPLHICVEHSRYEVLQAGRQLAFNLIETVQQEWAFQKEQLLQQPPPVTQQGPPPAPPPQLQQPPPAPLPTQSVQLHPPQIVLSGQTVNTSTTLPDQQHQLQVNKNLLQVASNAQNGNSSATSVQVSTVGGSGAVLIGSSGTSATPLPQGSASGEHAAGGMLPAGDAGRPSPPHAQHTLQVQQPRQVFVSQQGSLLPQPAALIPQQQQVIPPGSLLAQQPHIIQASYPVQYMQTSNGQMVLAYPNIVRPVLSGAAAAAAAADPTAGHQVMLVQYGQAGAATGLRPTLHHQAAATAAALRASQPMLAAAASPVSTGGGLAPPQLTQPQQTATAAIPQIVQIVNPQTGQIQHVIQHIQPQLHMQQVRRMFVSRVLMVNDSKTEA</sequence>
<feature type="compositionally biased region" description="Polar residues" evidence="5">
    <location>
        <begin position="203"/>
        <end position="215"/>
    </location>
</feature>
<accession>T1HTQ9</accession>
<dbReference type="HOGENOM" id="CLU_615842_0_0_1"/>
<reference evidence="7" key="1">
    <citation type="submission" date="2015-05" db="UniProtKB">
        <authorList>
            <consortium name="EnsemblMetazoa"/>
        </authorList>
    </citation>
    <scope>IDENTIFICATION</scope>
</reference>
<comment type="function">
    <text evidence="4">RNA-binding protein involved in pre-mRNA splicing. Interacts with the PRP19C/Prp19 complex/NTC/Nineteen complex which is part of the spliceosome. Involved in regulating splice site selection. Binds preferentially RNA with A/C rich sequences and poly-C stretches.</text>
</comment>
<organism evidence="7 8">
    <name type="scientific">Rhodnius prolixus</name>
    <name type="common">Triatomid bug</name>
    <dbReference type="NCBI Taxonomy" id="13249"/>
    <lineage>
        <taxon>Eukaryota</taxon>
        <taxon>Metazoa</taxon>
        <taxon>Ecdysozoa</taxon>
        <taxon>Arthropoda</taxon>
        <taxon>Hexapoda</taxon>
        <taxon>Insecta</taxon>
        <taxon>Pterygota</taxon>
        <taxon>Neoptera</taxon>
        <taxon>Paraneoptera</taxon>
        <taxon>Hemiptera</taxon>
        <taxon>Heteroptera</taxon>
        <taxon>Panheteroptera</taxon>
        <taxon>Cimicomorpha</taxon>
        <taxon>Reduviidae</taxon>
        <taxon>Triatominae</taxon>
        <taxon>Rhodnius</taxon>
    </lineage>
</organism>
<dbReference type="SUPFAM" id="SSF54791">
    <property type="entry name" value="Eukaryotic type KH-domain (KH-domain type I)"/>
    <property type="match status" value="1"/>
</dbReference>
<feature type="region of interest" description="Disordered" evidence="5">
    <location>
        <begin position="108"/>
        <end position="137"/>
    </location>
</feature>
<protein>
    <recommendedName>
        <fullName evidence="2">KH homology domain-containing protein 4</fullName>
    </recommendedName>
    <alternativeName>
        <fullName evidence="3">Brings lots of money 7</fullName>
    </alternativeName>
</protein>
<dbReference type="VEuPathDB" id="VectorBase:RPRC007429"/>
<feature type="compositionally biased region" description="Pro residues" evidence="5">
    <location>
        <begin position="108"/>
        <end position="132"/>
    </location>
</feature>
<evidence type="ECO:0000256" key="2">
    <source>
        <dbReference type="ARBA" id="ARBA00017795"/>
    </source>
</evidence>
<evidence type="ECO:0000259" key="6">
    <source>
        <dbReference type="Pfam" id="PF22675"/>
    </source>
</evidence>
<dbReference type="STRING" id="13249.T1HTQ9"/>
<evidence type="ECO:0000256" key="3">
    <source>
        <dbReference type="ARBA" id="ARBA00030267"/>
    </source>
</evidence>
<name>T1HTQ9_RHOPR</name>
<keyword evidence="8" id="KW-1185">Reference proteome</keyword>
<comment type="similarity">
    <text evidence="1">Belongs to the KHDC4 family.</text>
</comment>
<dbReference type="PANTHER" id="PTHR15744">
    <property type="entry name" value="BLOM7"/>
    <property type="match status" value="1"/>
</dbReference>
<dbReference type="Pfam" id="PF22675">
    <property type="entry name" value="KH-I_KHDC4-BBP"/>
    <property type="match status" value="1"/>
</dbReference>